<dbReference type="AlphaFoldDB" id="A0A101SM35"/>
<dbReference type="GO" id="GO:0016491">
    <property type="term" value="F:oxidoreductase activity"/>
    <property type="evidence" value="ECO:0007669"/>
    <property type="project" value="InterPro"/>
</dbReference>
<dbReference type="Proteomes" id="UP000052982">
    <property type="component" value="Unassembled WGS sequence"/>
</dbReference>
<dbReference type="RefSeq" id="WP_055634623.1">
    <property type="nucleotide sequence ID" value="NZ_JBIRRP010000014.1"/>
</dbReference>
<name>A0A101SM35_9ACTN</name>
<reference evidence="1 2" key="1">
    <citation type="submission" date="2015-10" db="EMBL/GenBank/DDBJ databases">
        <title>Draft genome sequence of Streptomyces griseoruber DSM 40281, type strain for the species Streptomyces griseoruber.</title>
        <authorList>
            <person name="Ruckert C."/>
            <person name="Winkler A."/>
            <person name="Kalinowski J."/>
            <person name="Kampfer P."/>
            <person name="Glaeser S."/>
        </authorList>
    </citation>
    <scope>NUCLEOTIDE SEQUENCE [LARGE SCALE GENOMIC DNA]</scope>
    <source>
        <strain evidence="1 2">DSM 40281</strain>
    </source>
</reference>
<dbReference type="OrthoDB" id="3862142at2"/>
<dbReference type="SUPFAM" id="SSF47240">
    <property type="entry name" value="Ferritin-like"/>
    <property type="match status" value="1"/>
</dbReference>
<dbReference type="EMBL" id="LMWW01000065">
    <property type="protein sequence ID" value="KUN76640.1"/>
    <property type="molecule type" value="Genomic_DNA"/>
</dbReference>
<comment type="caution">
    <text evidence="1">The sequence shown here is derived from an EMBL/GenBank/DDBJ whole genome shotgun (WGS) entry which is preliminary data.</text>
</comment>
<sequence>MTTNLAPEADWDLAPNVLEGARELRLSPEQCDLDYWITNVAQGTLTGLVNGHRPDAVTPDYMLKPGPLRDALLFEFSFRSIAEDKAARAITSLVQNAPDVKSMEFYATQLIDEARHAQAFRAHMVEVGVPEAELDEVIEEYAGEHQRNVLDPLEEFGLTVMNGPHAFVSGVAVLTILVEGVLAPTGELSEHKWKIVDPAAASVERGAGIDEIRHLTVGSEIVKRHLERDPSLKEHLTDVVRRGNELWTKLPVLAVLQRREQLFQEGIQQIADVIGDHEIWAGRRLLDTTPDERIATALQWSAETQITRLAYMGMGE</sequence>
<dbReference type="Gene3D" id="1.10.620.20">
    <property type="entry name" value="Ribonucleotide Reductase, subunit A"/>
    <property type="match status" value="1"/>
</dbReference>
<dbReference type="InterPro" id="IPR012348">
    <property type="entry name" value="RNR-like"/>
</dbReference>
<organism evidence="1 2">
    <name type="scientific">Streptomyces griseoruber</name>
    <dbReference type="NCBI Taxonomy" id="1943"/>
    <lineage>
        <taxon>Bacteria</taxon>
        <taxon>Bacillati</taxon>
        <taxon>Actinomycetota</taxon>
        <taxon>Actinomycetes</taxon>
        <taxon>Kitasatosporales</taxon>
        <taxon>Streptomycetaceae</taxon>
        <taxon>Streptomyces</taxon>
    </lineage>
</organism>
<accession>A0A101SM35</accession>
<evidence type="ECO:0000313" key="1">
    <source>
        <dbReference type="EMBL" id="KUN76640.1"/>
    </source>
</evidence>
<dbReference type="STRING" id="1943.AQJ64_37400"/>
<gene>
    <name evidence="1" type="ORF">AQJ64_37400</name>
</gene>
<protein>
    <submittedName>
        <fullName evidence="1">VlmB-like protein</fullName>
    </submittedName>
</protein>
<dbReference type="InterPro" id="IPR009078">
    <property type="entry name" value="Ferritin-like_SF"/>
</dbReference>
<evidence type="ECO:0000313" key="2">
    <source>
        <dbReference type="Proteomes" id="UP000052982"/>
    </source>
</evidence>
<keyword evidence="2" id="KW-1185">Reference proteome</keyword>
<proteinExistence type="predicted"/>